<comment type="function">
    <text evidence="3">One of several proteins that assist in the late maturation steps of the functional core of the 30S ribosomal subunit. Helps release RbfA from mature subunits. May play a role in the assembly of ribosomal proteins into the subunit. Circularly permuted GTPase that catalyzes slow GTP hydrolysis, GTPase activity is stimulated by the 30S ribosomal subunit.</text>
</comment>
<feature type="binding site" evidence="3">
    <location>
        <position position="271"/>
    </location>
    <ligand>
        <name>Zn(2+)</name>
        <dbReference type="ChEBI" id="CHEBI:29105"/>
    </ligand>
</feature>
<evidence type="ECO:0000313" key="7">
    <source>
        <dbReference type="Proteomes" id="UP000823597"/>
    </source>
</evidence>
<dbReference type="Gene3D" id="3.40.50.300">
    <property type="entry name" value="P-loop containing nucleotide triphosphate hydrolases"/>
    <property type="match status" value="1"/>
</dbReference>
<feature type="binding site" evidence="3">
    <location>
        <begin position="129"/>
        <end position="132"/>
    </location>
    <ligand>
        <name>GTP</name>
        <dbReference type="ChEBI" id="CHEBI:37565"/>
    </ligand>
</feature>
<evidence type="ECO:0000256" key="1">
    <source>
        <dbReference type="ARBA" id="ARBA00022741"/>
    </source>
</evidence>
<dbReference type="InterPro" id="IPR010914">
    <property type="entry name" value="RsgA_GTPase_dom"/>
</dbReference>
<dbReference type="CDD" id="cd01854">
    <property type="entry name" value="YjeQ_EngC"/>
    <property type="match status" value="1"/>
</dbReference>
<evidence type="ECO:0000313" key="6">
    <source>
        <dbReference type="EMBL" id="MBO8464810.1"/>
    </source>
</evidence>
<dbReference type="PROSITE" id="PS51721">
    <property type="entry name" value="G_CP"/>
    <property type="match status" value="1"/>
</dbReference>
<dbReference type="PANTHER" id="PTHR32120:SF11">
    <property type="entry name" value="SMALL RIBOSOMAL SUBUNIT BIOGENESIS GTPASE RSGA 1, MITOCHONDRIAL-RELATED"/>
    <property type="match status" value="1"/>
</dbReference>
<keyword evidence="3" id="KW-0963">Cytoplasm</keyword>
<dbReference type="NCBIfam" id="TIGR00157">
    <property type="entry name" value="ribosome small subunit-dependent GTPase A"/>
    <property type="match status" value="1"/>
</dbReference>
<keyword evidence="3" id="KW-0479">Metal-binding</keyword>
<dbReference type="InterPro" id="IPR012340">
    <property type="entry name" value="NA-bd_OB-fold"/>
</dbReference>
<dbReference type="SUPFAM" id="SSF52540">
    <property type="entry name" value="P-loop containing nucleoside triphosphate hydrolases"/>
    <property type="match status" value="1"/>
</dbReference>
<dbReference type="GO" id="GO:0005737">
    <property type="term" value="C:cytoplasm"/>
    <property type="evidence" value="ECO:0007669"/>
    <property type="project" value="UniProtKB-SubCell"/>
</dbReference>
<dbReference type="InterPro" id="IPR004881">
    <property type="entry name" value="Ribosome_biogen_GTPase_RsgA"/>
</dbReference>
<keyword evidence="3" id="KW-0862">Zinc</keyword>
<reference evidence="6" key="1">
    <citation type="submission" date="2020-10" db="EMBL/GenBank/DDBJ databases">
        <authorList>
            <person name="Gilroy R."/>
        </authorList>
    </citation>
    <scope>NUCLEOTIDE SEQUENCE</scope>
    <source>
        <strain evidence="6">10037</strain>
    </source>
</reference>
<comment type="subunit">
    <text evidence="3">Monomer. Associates with 30S ribosomal subunit, binds 16S rRNA.</text>
</comment>
<dbReference type="AlphaFoldDB" id="A0A9D9N986"/>
<accession>A0A9D9N986</accession>
<feature type="binding site" evidence="3">
    <location>
        <position position="273"/>
    </location>
    <ligand>
        <name>Zn(2+)</name>
        <dbReference type="ChEBI" id="CHEBI:29105"/>
    </ligand>
</feature>
<feature type="domain" description="EngC GTPase" evidence="4">
    <location>
        <begin position="89"/>
        <end position="240"/>
    </location>
</feature>
<feature type="domain" description="CP-type G" evidence="5">
    <location>
        <begin position="80"/>
        <end position="242"/>
    </location>
</feature>
<dbReference type="HAMAP" id="MF_01820">
    <property type="entry name" value="GTPase_RsgA"/>
    <property type="match status" value="1"/>
</dbReference>
<comment type="subcellular location">
    <subcellularLocation>
        <location evidence="3">Cytoplasm</location>
    </subcellularLocation>
</comment>
<dbReference type="InterPro" id="IPR027417">
    <property type="entry name" value="P-loop_NTPase"/>
</dbReference>
<dbReference type="GO" id="GO:0042274">
    <property type="term" value="P:ribosomal small subunit biogenesis"/>
    <property type="evidence" value="ECO:0007669"/>
    <property type="project" value="UniProtKB-UniRule"/>
</dbReference>
<keyword evidence="2 3" id="KW-0342">GTP-binding</keyword>
<dbReference type="Proteomes" id="UP000823597">
    <property type="component" value="Unassembled WGS sequence"/>
</dbReference>
<comment type="cofactor">
    <cofactor evidence="3">
        <name>Zn(2+)</name>
        <dbReference type="ChEBI" id="CHEBI:29105"/>
    </cofactor>
    <text evidence="3">Binds 1 zinc ion per subunit.</text>
</comment>
<keyword evidence="3" id="KW-0699">rRNA-binding</keyword>
<evidence type="ECO:0000259" key="5">
    <source>
        <dbReference type="PROSITE" id="PS51721"/>
    </source>
</evidence>
<dbReference type="EC" id="3.6.1.-" evidence="3"/>
<evidence type="ECO:0000259" key="4">
    <source>
        <dbReference type="PROSITE" id="PS50936"/>
    </source>
</evidence>
<name>A0A9D9N986_9BACT</name>
<feature type="binding site" evidence="3">
    <location>
        <position position="266"/>
    </location>
    <ligand>
        <name>Zn(2+)</name>
        <dbReference type="ChEBI" id="CHEBI:29105"/>
    </ligand>
</feature>
<gene>
    <name evidence="3 6" type="primary">rsgA</name>
    <name evidence="6" type="ORF">IAB93_02280</name>
</gene>
<dbReference type="GO" id="GO:0005525">
    <property type="term" value="F:GTP binding"/>
    <property type="evidence" value="ECO:0007669"/>
    <property type="project" value="UniProtKB-UniRule"/>
</dbReference>
<dbReference type="PANTHER" id="PTHR32120">
    <property type="entry name" value="SMALL RIBOSOMAL SUBUNIT BIOGENESIS GTPASE RSGA"/>
    <property type="match status" value="1"/>
</dbReference>
<dbReference type="EMBL" id="JADIME010000026">
    <property type="protein sequence ID" value="MBO8464810.1"/>
    <property type="molecule type" value="Genomic_DNA"/>
</dbReference>
<dbReference type="PROSITE" id="PS50936">
    <property type="entry name" value="ENGC_GTPASE"/>
    <property type="match status" value="1"/>
</dbReference>
<dbReference type="GO" id="GO:0003924">
    <property type="term" value="F:GTPase activity"/>
    <property type="evidence" value="ECO:0007669"/>
    <property type="project" value="UniProtKB-UniRule"/>
</dbReference>
<keyword evidence="3" id="KW-0378">Hydrolase</keyword>
<keyword evidence="1 3" id="KW-0547">Nucleotide-binding</keyword>
<dbReference type="GO" id="GO:0019843">
    <property type="term" value="F:rRNA binding"/>
    <property type="evidence" value="ECO:0007669"/>
    <property type="project" value="UniProtKB-KW"/>
</dbReference>
<dbReference type="GO" id="GO:0046872">
    <property type="term" value="F:metal ion binding"/>
    <property type="evidence" value="ECO:0007669"/>
    <property type="project" value="UniProtKB-KW"/>
</dbReference>
<evidence type="ECO:0000256" key="2">
    <source>
        <dbReference type="ARBA" id="ARBA00023134"/>
    </source>
</evidence>
<dbReference type="Gene3D" id="2.40.50.140">
    <property type="entry name" value="Nucleic acid-binding proteins"/>
    <property type="match status" value="1"/>
</dbReference>
<keyword evidence="3" id="KW-0690">Ribosome biogenesis</keyword>
<dbReference type="Gene3D" id="1.10.40.50">
    <property type="entry name" value="Probable gtpase engc, domain 3"/>
    <property type="match status" value="1"/>
</dbReference>
<comment type="similarity">
    <text evidence="3">Belongs to the TRAFAC class YlqF/YawG GTPase family. RsgA subfamily.</text>
</comment>
<organism evidence="6 7">
    <name type="scientific">Candidatus Merdivivens pullistercoris</name>
    <dbReference type="NCBI Taxonomy" id="2840873"/>
    <lineage>
        <taxon>Bacteria</taxon>
        <taxon>Pseudomonadati</taxon>
        <taxon>Bacteroidota</taxon>
        <taxon>Bacteroidia</taxon>
        <taxon>Bacteroidales</taxon>
        <taxon>Muribaculaceae</taxon>
        <taxon>Muribaculaceae incertae sedis</taxon>
        <taxon>Candidatus Merdivivens</taxon>
    </lineage>
</organism>
<sequence length="309" mass="34544">MKTGIATVIKHTGSHYLLSELPGWEPFPCVLKGKMRLKGSSSTNPVAVGDRVRYETEGETGSIIEVLPRKNYLIRKSTNLSRQTHVIAANIDKAFLVTTLIFPEVKLPFLDRILLTCEVYNVPVTIVLNKSDLYRGLCDESVEAFKRIYHDSAGYDIMEISALTGEGVEELREECRDKVVLFTGVSGVGKSSLIKSLDPGLSPKIEEISEAHLQGRHTTTFYEMYRIATGGYIIDTPGIRGFGLVDLKPEEIALYFPEMLHYGRNCRFTPCTHTHEPGCAVKEAVENGQIAAERYNSYLGMLEEGEKYR</sequence>
<reference evidence="6" key="2">
    <citation type="journal article" date="2021" name="PeerJ">
        <title>Extensive microbial diversity within the chicken gut microbiome revealed by metagenomics and culture.</title>
        <authorList>
            <person name="Gilroy R."/>
            <person name="Ravi A."/>
            <person name="Getino M."/>
            <person name="Pursley I."/>
            <person name="Horton D.L."/>
            <person name="Alikhan N.F."/>
            <person name="Baker D."/>
            <person name="Gharbi K."/>
            <person name="Hall N."/>
            <person name="Watson M."/>
            <person name="Adriaenssens E.M."/>
            <person name="Foster-Nyarko E."/>
            <person name="Jarju S."/>
            <person name="Secka A."/>
            <person name="Antonio M."/>
            <person name="Oren A."/>
            <person name="Chaudhuri R.R."/>
            <person name="La Ragione R."/>
            <person name="Hildebrand F."/>
            <person name="Pallen M.J."/>
        </authorList>
    </citation>
    <scope>NUCLEOTIDE SEQUENCE</scope>
    <source>
        <strain evidence="6">10037</strain>
    </source>
</reference>
<feature type="binding site" evidence="3">
    <location>
        <position position="279"/>
    </location>
    <ligand>
        <name>Zn(2+)</name>
        <dbReference type="ChEBI" id="CHEBI:29105"/>
    </ligand>
</feature>
<comment type="caution">
    <text evidence="6">The sequence shown here is derived from an EMBL/GenBank/DDBJ whole genome shotgun (WGS) entry which is preliminary data.</text>
</comment>
<dbReference type="InterPro" id="IPR030378">
    <property type="entry name" value="G_CP_dom"/>
</dbReference>
<feature type="binding site" evidence="3">
    <location>
        <begin position="184"/>
        <end position="192"/>
    </location>
    <ligand>
        <name>GTP</name>
        <dbReference type="ChEBI" id="CHEBI:37565"/>
    </ligand>
</feature>
<protein>
    <recommendedName>
        <fullName evidence="3">Small ribosomal subunit biogenesis GTPase RsgA</fullName>
        <ecNumber evidence="3">3.6.1.-</ecNumber>
    </recommendedName>
</protein>
<dbReference type="Pfam" id="PF03193">
    <property type="entry name" value="RsgA_GTPase"/>
    <property type="match status" value="1"/>
</dbReference>
<proteinExistence type="inferred from homology"/>
<evidence type="ECO:0000256" key="3">
    <source>
        <dbReference type="HAMAP-Rule" id="MF_01820"/>
    </source>
</evidence>
<keyword evidence="3" id="KW-0694">RNA-binding</keyword>